<dbReference type="InterPro" id="IPR023187">
    <property type="entry name" value="Tscrpt_reg_MarR-type_CS"/>
</dbReference>
<evidence type="ECO:0000313" key="6">
    <source>
        <dbReference type="Proteomes" id="UP001320170"/>
    </source>
</evidence>
<gene>
    <name evidence="5" type="ORF">LXO92_04670</name>
</gene>
<accession>A0ABS8WYV1</accession>
<dbReference type="SMART" id="SM00347">
    <property type="entry name" value="HTH_MARR"/>
    <property type="match status" value="1"/>
</dbReference>
<keyword evidence="1" id="KW-0805">Transcription regulation</keyword>
<dbReference type="Proteomes" id="UP001320170">
    <property type="component" value="Unassembled WGS sequence"/>
</dbReference>
<dbReference type="PROSITE" id="PS50995">
    <property type="entry name" value="HTH_MARR_2"/>
    <property type="match status" value="1"/>
</dbReference>
<keyword evidence="2" id="KW-0238">DNA-binding</keyword>
<evidence type="ECO:0000256" key="3">
    <source>
        <dbReference type="ARBA" id="ARBA00023163"/>
    </source>
</evidence>
<name>A0ABS8WYV1_9GAMM</name>
<proteinExistence type="predicted"/>
<sequence length="157" mass="18013">MLKVKKRKEVSKLTDHIGYWMRLVSNEVSHAFARKLEQTGVTVAEWVVLRKMYDCNNIISPSKVAHITGLTRGAVSKLISRLLEKGLVNRKESAEDRRYQDIELTATAVVLIPKLADLADQNDEEFFSILTYAQREQFVKLLKKLVYSHQIKTAPIE</sequence>
<keyword evidence="3" id="KW-0804">Transcription</keyword>
<dbReference type="Gene3D" id="1.10.10.10">
    <property type="entry name" value="Winged helix-like DNA-binding domain superfamily/Winged helix DNA-binding domain"/>
    <property type="match status" value="1"/>
</dbReference>
<evidence type="ECO:0000313" key="5">
    <source>
        <dbReference type="EMBL" id="MCE3531668.1"/>
    </source>
</evidence>
<dbReference type="InterPro" id="IPR036388">
    <property type="entry name" value="WH-like_DNA-bd_sf"/>
</dbReference>
<keyword evidence="6" id="KW-1185">Reference proteome</keyword>
<evidence type="ECO:0000256" key="2">
    <source>
        <dbReference type="ARBA" id="ARBA00023125"/>
    </source>
</evidence>
<dbReference type="SUPFAM" id="SSF46785">
    <property type="entry name" value="Winged helix' DNA-binding domain"/>
    <property type="match status" value="1"/>
</dbReference>
<dbReference type="PROSITE" id="PS01117">
    <property type="entry name" value="HTH_MARR_1"/>
    <property type="match status" value="1"/>
</dbReference>
<reference evidence="5 6" key="1">
    <citation type="journal article" date="2024" name="Pathogens">
        <title>Characterization of a Novel Species of Legionella Isolated from a Healthcare Facility: Legionella resiliens sp. nov.</title>
        <authorList>
            <person name="Cristino S."/>
            <person name="Pascale M.R."/>
            <person name="Marino F."/>
            <person name="Derelitto C."/>
            <person name="Salaris S."/>
            <person name="Orsini M."/>
            <person name="Squarzoni S."/>
            <person name="Grottola A."/>
            <person name="Girolamini L."/>
        </authorList>
    </citation>
    <scope>NUCLEOTIDE SEQUENCE [LARGE SCALE GENOMIC DNA]</scope>
    <source>
        <strain evidence="5 6">8cVS16</strain>
    </source>
</reference>
<protein>
    <submittedName>
        <fullName evidence="5">MarR family transcriptional regulator</fullName>
    </submittedName>
</protein>
<feature type="domain" description="HTH marR-type" evidence="4">
    <location>
        <begin position="1"/>
        <end position="147"/>
    </location>
</feature>
<dbReference type="InterPro" id="IPR000835">
    <property type="entry name" value="HTH_MarR-typ"/>
</dbReference>
<dbReference type="PRINTS" id="PR00598">
    <property type="entry name" value="HTHMARR"/>
</dbReference>
<dbReference type="PANTHER" id="PTHR42756">
    <property type="entry name" value="TRANSCRIPTIONAL REGULATOR, MARR"/>
    <property type="match status" value="1"/>
</dbReference>
<evidence type="ECO:0000259" key="4">
    <source>
        <dbReference type="PROSITE" id="PS50995"/>
    </source>
</evidence>
<dbReference type="RefSeq" id="WP_182351557.1">
    <property type="nucleotide sequence ID" value="NZ_JAJSPM010000003.1"/>
</dbReference>
<evidence type="ECO:0000256" key="1">
    <source>
        <dbReference type="ARBA" id="ARBA00023015"/>
    </source>
</evidence>
<dbReference type="InterPro" id="IPR036390">
    <property type="entry name" value="WH_DNA-bd_sf"/>
</dbReference>
<dbReference type="PANTHER" id="PTHR42756:SF1">
    <property type="entry name" value="TRANSCRIPTIONAL REPRESSOR OF EMRAB OPERON"/>
    <property type="match status" value="1"/>
</dbReference>
<comment type="caution">
    <text evidence="5">The sequence shown here is derived from an EMBL/GenBank/DDBJ whole genome shotgun (WGS) entry which is preliminary data.</text>
</comment>
<organism evidence="5 6">
    <name type="scientific">Legionella resiliens</name>
    <dbReference type="NCBI Taxonomy" id="2905958"/>
    <lineage>
        <taxon>Bacteria</taxon>
        <taxon>Pseudomonadati</taxon>
        <taxon>Pseudomonadota</taxon>
        <taxon>Gammaproteobacteria</taxon>
        <taxon>Legionellales</taxon>
        <taxon>Legionellaceae</taxon>
        <taxon>Legionella</taxon>
    </lineage>
</organism>
<dbReference type="Pfam" id="PF12802">
    <property type="entry name" value="MarR_2"/>
    <property type="match status" value="1"/>
</dbReference>
<dbReference type="EMBL" id="JAJTND010000003">
    <property type="protein sequence ID" value="MCE3531668.1"/>
    <property type="molecule type" value="Genomic_DNA"/>
</dbReference>